<accession>A0A388M4Q4</accession>
<name>A0A388M4Q4_CHABU</name>
<dbReference type="AlphaFoldDB" id="A0A388M4Q4"/>
<evidence type="ECO:0000313" key="3">
    <source>
        <dbReference type="Proteomes" id="UP000265515"/>
    </source>
</evidence>
<gene>
    <name evidence="2" type="ORF">CBR_g49321</name>
</gene>
<feature type="compositionally biased region" description="Low complexity" evidence="1">
    <location>
        <begin position="390"/>
        <end position="400"/>
    </location>
</feature>
<feature type="region of interest" description="Disordered" evidence="1">
    <location>
        <begin position="381"/>
        <end position="400"/>
    </location>
</feature>
<dbReference type="Gramene" id="GBG89531">
    <property type="protein sequence ID" value="GBG89531"/>
    <property type="gene ID" value="CBR_g49321"/>
</dbReference>
<sequence length="400" mass="45682">MEAQGNDGIPTQAGELDRVRESVGRCYDEGVCPDDACLGEVVEDREGKHFVVNKMVDEVKEQWLRERSVMVTFQGEARNLQRSVKEDLIRAYEDGWNAKKLFHPGLRRGKVKFEGANVASYVAKAKEIADWLVQQKELSIKLADKVYVVSFKPRLSRQELQEARILEAESKFWILALRVPLERQDKINECKVFDEEGANRGKRRETWHGESEGGQDMRDEHEEGEERRESPLEGRSGHDSCEGYGTGTEISFTYDLKNLAGGYSPIQTEDEEDEEEDVREVIEISSGDERDEISRPREEGWTPMHQPGDGVFGWEDEFGPTPSHWFQQWTNVIEWIIKTRELAKAGVEATSLDFFSETELQEIARKKREIETYGLGVRKFAEQQGGQGTGQDEAQGSNKN</sequence>
<evidence type="ECO:0000256" key="1">
    <source>
        <dbReference type="SAM" id="MobiDB-lite"/>
    </source>
</evidence>
<organism evidence="2 3">
    <name type="scientific">Chara braunii</name>
    <name type="common">Braun's stonewort</name>
    <dbReference type="NCBI Taxonomy" id="69332"/>
    <lineage>
        <taxon>Eukaryota</taxon>
        <taxon>Viridiplantae</taxon>
        <taxon>Streptophyta</taxon>
        <taxon>Charophyceae</taxon>
        <taxon>Charales</taxon>
        <taxon>Characeae</taxon>
        <taxon>Chara</taxon>
    </lineage>
</organism>
<reference evidence="2 3" key="1">
    <citation type="journal article" date="2018" name="Cell">
        <title>The Chara Genome: Secondary Complexity and Implications for Plant Terrestrialization.</title>
        <authorList>
            <person name="Nishiyama T."/>
            <person name="Sakayama H."/>
            <person name="Vries J.D."/>
            <person name="Buschmann H."/>
            <person name="Saint-Marcoux D."/>
            <person name="Ullrich K.K."/>
            <person name="Haas F.B."/>
            <person name="Vanderstraeten L."/>
            <person name="Becker D."/>
            <person name="Lang D."/>
            <person name="Vosolsobe S."/>
            <person name="Rombauts S."/>
            <person name="Wilhelmsson P.K.I."/>
            <person name="Janitza P."/>
            <person name="Kern R."/>
            <person name="Heyl A."/>
            <person name="Rumpler F."/>
            <person name="Villalobos L.I.A.C."/>
            <person name="Clay J.M."/>
            <person name="Skokan R."/>
            <person name="Toyoda A."/>
            <person name="Suzuki Y."/>
            <person name="Kagoshima H."/>
            <person name="Schijlen E."/>
            <person name="Tajeshwar N."/>
            <person name="Catarino B."/>
            <person name="Hetherington A.J."/>
            <person name="Saltykova A."/>
            <person name="Bonnot C."/>
            <person name="Breuninger H."/>
            <person name="Symeonidi A."/>
            <person name="Radhakrishnan G.V."/>
            <person name="Van Nieuwerburgh F."/>
            <person name="Deforce D."/>
            <person name="Chang C."/>
            <person name="Karol K.G."/>
            <person name="Hedrich R."/>
            <person name="Ulvskov P."/>
            <person name="Glockner G."/>
            <person name="Delwiche C.F."/>
            <person name="Petrasek J."/>
            <person name="Van de Peer Y."/>
            <person name="Friml J."/>
            <person name="Beilby M."/>
            <person name="Dolan L."/>
            <person name="Kohara Y."/>
            <person name="Sugano S."/>
            <person name="Fujiyama A."/>
            <person name="Delaux P.-M."/>
            <person name="Quint M."/>
            <person name="TheiBen G."/>
            <person name="Hagemann M."/>
            <person name="Harholt J."/>
            <person name="Dunand C."/>
            <person name="Zachgo S."/>
            <person name="Langdale J."/>
            <person name="Maumus F."/>
            <person name="Straeten D.V.D."/>
            <person name="Gould S.B."/>
            <person name="Rensing S.A."/>
        </authorList>
    </citation>
    <scope>NUCLEOTIDE SEQUENCE [LARGE SCALE GENOMIC DNA]</scope>
    <source>
        <strain evidence="2 3">S276</strain>
    </source>
</reference>
<evidence type="ECO:0000313" key="2">
    <source>
        <dbReference type="EMBL" id="GBG89531.1"/>
    </source>
</evidence>
<feature type="compositionally biased region" description="Basic and acidic residues" evidence="1">
    <location>
        <begin position="198"/>
        <end position="241"/>
    </location>
</feature>
<keyword evidence="3" id="KW-1185">Reference proteome</keyword>
<dbReference type="Proteomes" id="UP000265515">
    <property type="component" value="Unassembled WGS sequence"/>
</dbReference>
<feature type="region of interest" description="Disordered" evidence="1">
    <location>
        <begin position="263"/>
        <end position="305"/>
    </location>
</feature>
<feature type="region of interest" description="Disordered" evidence="1">
    <location>
        <begin position="198"/>
        <end position="246"/>
    </location>
</feature>
<dbReference type="EMBL" id="BFEA01000743">
    <property type="protein sequence ID" value="GBG89531.1"/>
    <property type="molecule type" value="Genomic_DNA"/>
</dbReference>
<feature type="compositionally biased region" description="Acidic residues" evidence="1">
    <location>
        <begin position="268"/>
        <end position="278"/>
    </location>
</feature>
<comment type="caution">
    <text evidence="2">The sequence shown here is derived from an EMBL/GenBank/DDBJ whole genome shotgun (WGS) entry which is preliminary data.</text>
</comment>
<proteinExistence type="predicted"/>
<protein>
    <submittedName>
        <fullName evidence="2">Uncharacterized protein</fullName>
    </submittedName>
</protein>